<name>A0AAD8WKQ5_LOLMU</name>
<protein>
    <submittedName>
        <fullName evidence="2">Uncharacterized protein</fullName>
    </submittedName>
</protein>
<evidence type="ECO:0000313" key="3">
    <source>
        <dbReference type="Proteomes" id="UP001231189"/>
    </source>
</evidence>
<feature type="region of interest" description="Disordered" evidence="1">
    <location>
        <begin position="108"/>
        <end position="161"/>
    </location>
</feature>
<keyword evidence="3" id="KW-1185">Reference proteome</keyword>
<feature type="compositionally biased region" description="Polar residues" evidence="1">
    <location>
        <begin position="308"/>
        <end position="323"/>
    </location>
</feature>
<gene>
    <name evidence="2" type="ORF">QYE76_051619</name>
</gene>
<organism evidence="2 3">
    <name type="scientific">Lolium multiflorum</name>
    <name type="common">Italian ryegrass</name>
    <name type="synonym">Lolium perenne subsp. multiflorum</name>
    <dbReference type="NCBI Taxonomy" id="4521"/>
    <lineage>
        <taxon>Eukaryota</taxon>
        <taxon>Viridiplantae</taxon>
        <taxon>Streptophyta</taxon>
        <taxon>Embryophyta</taxon>
        <taxon>Tracheophyta</taxon>
        <taxon>Spermatophyta</taxon>
        <taxon>Magnoliopsida</taxon>
        <taxon>Liliopsida</taxon>
        <taxon>Poales</taxon>
        <taxon>Poaceae</taxon>
        <taxon>BOP clade</taxon>
        <taxon>Pooideae</taxon>
        <taxon>Poodae</taxon>
        <taxon>Poeae</taxon>
        <taxon>Poeae Chloroplast Group 2 (Poeae type)</taxon>
        <taxon>Loliodinae</taxon>
        <taxon>Loliinae</taxon>
        <taxon>Lolium</taxon>
    </lineage>
</organism>
<proteinExistence type="predicted"/>
<dbReference type="EMBL" id="JAUUTY010000003">
    <property type="protein sequence ID" value="KAK1663460.1"/>
    <property type="molecule type" value="Genomic_DNA"/>
</dbReference>
<feature type="region of interest" description="Disordered" evidence="1">
    <location>
        <begin position="304"/>
        <end position="323"/>
    </location>
</feature>
<dbReference type="Proteomes" id="UP001231189">
    <property type="component" value="Unassembled WGS sequence"/>
</dbReference>
<feature type="compositionally biased region" description="Pro residues" evidence="1">
    <location>
        <begin position="113"/>
        <end position="122"/>
    </location>
</feature>
<evidence type="ECO:0000313" key="2">
    <source>
        <dbReference type="EMBL" id="KAK1663460.1"/>
    </source>
</evidence>
<dbReference type="AlphaFoldDB" id="A0AAD8WKQ5"/>
<comment type="caution">
    <text evidence="2">The sequence shown here is derived from an EMBL/GenBank/DDBJ whole genome shotgun (WGS) entry which is preliminary data.</text>
</comment>
<sequence>MSMNPQLRGANRAWSLRRALVNGDHQAFGGSTLTALDFIHIDVRRYELDLDRIRLEKPIDSQLAGQDCVDCVDWRSLTHPKLSPPPETGRAHTPPLRRHAVLPSYLMASSAHEPPPPPPPPPEDGEGSASTRSTPLAVEFIQPSSVPIMPLNGGEDWESERSNAWIPSRSTTAPSVPNASGSQIVPTVDVEDDAEIEDPSPQDDDDEFMFPELVDRCSKQAMEDQYMEDIAQGARFDDTDDEEKDENNDSLILADYEGDDLPTIEWNREDPQLAEGTIFQTMMDCRNAVTTYCIITKNDHEVIKSEPGRSTTTPSVPNASGSQIVPAVDVDDDAEIEDLSPQDDDDELMFPELVDRYNLLMMKNTKTAAVPTVVIDAKNIEAIAYNIAATAQIQPSMSEPADVSLLLPSSDPLLMKNTKTAAVPIVLIDAKNIEAIAYNIVATAQIQPSMLTTAVPRVRIDAKTIEAIVNNRAAKPPIRR</sequence>
<evidence type="ECO:0000256" key="1">
    <source>
        <dbReference type="SAM" id="MobiDB-lite"/>
    </source>
</evidence>
<reference evidence="2" key="1">
    <citation type="submission" date="2023-07" db="EMBL/GenBank/DDBJ databases">
        <title>A chromosome-level genome assembly of Lolium multiflorum.</title>
        <authorList>
            <person name="Chen Y."/>
            <person name="Copetti D."/>
            <person name="Kolliker R."/>
            <person name="Studer B."/>
        </authorList>
    </citation>
    <scope>NUCLEOTIDE SEQUENCE</scope>
    <source>
        <strain evidence="2">02402/16</strain>
        <tissue evidence="2">Leaf</tissue>
    </source>
</reference>
<accession>A0AAD8WKQ5</accession>